<gene>
    <name evidence="2" type="ORF">EWM62_09025</name>
</gene>
<accession>A0A4Q5LM86</accession>
<evidence type="ECO:0000313" key="2">
    <source>
        <dbReference type="EMBL" id="RYU90776.1"/>
    </source>
</evidence>
<evidence type="ECO:0000259" key="1">
    <source>
        <dbReference type="Pfam" id="PF18962"/>
    </source>
</evidence>
<comment type="caution">
    <text evidence="2">The sequence shown here is derived from an EMBL/GenBank/DDBJ whole genome shotgun (WGS) entry which is preliminary data.</text>
</comment>
<dbReference type="NCBIfam" id="TIGR04183">
    <property type="entry name" value="Por_Secre_tail"/>
    <property type="match status" value="1"/>
</dbReference>
<feature type="domain" description="Secretion system C-terminal sorting" evidence="1">
    <location>
        <begin position="88"/>
        <end position="165"/>
    </location>
</feature>
<organism evidence="2 3">
    <name type="scientific">Mucilaginibacter terrigena</name>
    <dbReference type="NCBI Taxonomy" id="2492395"/>
    <lineage>
        <taxon>Bacteria</taxon>
        <taxon>Pseudomonadati</taxon>
        <taxon>Bacteroidota</taxon>
        <taxon>Sphingobacteriia</taxon>
        <taxon>Sphingobacteriales</taxon>
        <taxon>Sphingobacteriaceae</taxon>
        <taxon>Mucilaginibacter</taxon>
    </lineage>
</organism>
<dbReference type="EMBL" id="SEWG01000003">
    <property type="protein sequence ID" value="RYU90776.1"/>
    <property type="molecule type" value="Genomic_DNA"/>
</dbReference>
<dbReference type="InterPro" id="IPR026444">
    <property type="entry name" value="Secre_tail"/>
</dbReference>
<protein>
    <submittedName>
        <fullName evidence="2">T9SS type A sorting domain-containing protein</fullName>
    </submittedName>
</protein>
<keyword evidence="3" id="KW-1185">Reference proteome</keyword>
<dbReference type="AlphaFoldDB" id="A0A4Q5LM86"/>
<dbReference type="OrthoDB" id="1523755at2"/>
<name>A0A4Q5LM86_9SPHI</name>
<sequence length="168" mass="18619">MGRRSTFVNSWFTVIVLAIAVNFALARGVSAQKSDTSYLRTLKAKSAKTSYLKNGLHLALPPLKPAAVSTAKINLSRPDDKLLTNVQVYPNPVTDQVINVKYTIARNAYVNVNVMDILGNNVLTLLSQRVEFGDQNITYNISNKLSRGFYFIRIVVGTESVNKRISVL</sequence>
<reference evidence="2 3" key="1">
    <citation type="submission" date="2019-02" db="EMBL/GenBank/DDBJ databases">
        <title>Bacterial novel species Mucilaginibacter sp. 17JY9-4 isolated from soil.</title>
        <authorList>
            <person name="Jung H.-Y."/>
        </authorList>
    </citation>
    <scope>NUCLEOTIDE SEQUENCE [LARGE SCALE GENOMIC DNA]</scope>
    <source>
        <strain evidence="2 3">17JY9-4</strain>
    </source>
</reference>
<dbReference type="RefSeq" id="WP_129876326.1">
    <property type="nucleotide sequence ID" value="NZ_SEWG01000003.1"/>
</dbReference>
<dbReference type="Proteomes" id="UP000293331">
    <property type="component" value="Unassembled WGS sequence"/>
</dbReference>
<evidence type="ECO:0000313" key="3">
    <source>
        <dbReference type="Proteomes" id="UP000293331"/>
    </source>
</evidence>
<dbReference type="Pfam" id="PF18962">
    <property type="entry name" value="Por_Secre_tail"/>
    <property type="match status" value="1"/>
</dbReference>
<proteinExistence type="predicted"/>